<reference evidence="2 3" key="1">
    <citation type="submission" date="2024-06" db="EMBL/GenBank/DDBJ databases">
        <title>Draft genome sequence of Geodermatophilus badlandi, a novel member of the Geodermatophilaceae isolated from badland sedimentary rocks in the Red desert, Wyoming, USA.</title>
        <authorList>
            <person name="Ben Tekaya S."/>
            <person name="Nouioui I."/>
            <person name="Flores G.M."/>
            <person name="Shaal M.N."/>
            <person name="Bredoire F."/>
            <person name="Basile F."/>
            <person name="Van Diepen L."/>
            <person name="Ward N.L."/>
        </authorList>
    </citation>
    <scope>NUCLEOTIDE SEQUENCE [LARGE SCALE GENOMIC DNA]</scope>
    <source>
        <strain evidence="2 3">WL48A</strain>
    </source>
</reference>
<sequence>MSVEANELSITDVPASCQRSRTSTVERVRPDAREGSRPEDEDICTGRDTTDAALLNGTAEVSAEEGATAPAVRRELAREVSAFVDFDAPVEGVHVRDTCTGVPEEGLHARQT</sequence>
<evidence type="ECO:0000256" key="1">
    <source>
        <dbReference type="SAM" id="MobiDB-lite"/>
    </source>
</evidence>
<accession>A0ABV3XA41</accession>
<protein>
    <submittedName>
        <fullName evidence="2">Uncharacterized protein</fullName>
    </submittedName>
</protein>
<proteinExistence type="predicted"/>
<dbReference type="Proteomes" id="UP001560045">
    <property type="component" value="Unassembled WGS sequence"/>
</dbReference>
<keyword evidence="3" id="KW-1185">Reference proteome</keyword>
<gene>
    <name evidence="2" type="ORF">ABQ292_03430</name>
</gene>
<dbReference type="EMBL" id="JBFNXQ010000006">
    <property type="protein sequence ID" value="MEX5717419.1"/>
    <property type="molecule type" value="Genomic_DNA"/>
</dbReference>
<feature type="region of interest" description="Disordered" evidence="1">
    <location>
        <begin position="1"/>
        <end position="45"/>
    </location>
</feature>
<name>A0ABV3XA41_9ACTN</name>
<dbReference type="RefSeq" id="WP_369203236.1">
    <property type="nucleotide sequence ID" value="NZ_JBFNXQ010000006.1"/>
</dbReference>
<comment type="caution">
    <text evidence="2">The sequence shown here is derived from an EMBL/GenBank/DDBJ whole genome shotgun (WGS) entry which is preliminary data.</text>
</comment>
<evidence type="ECO:0000313" key="3">
    <source>
        <dbReference type="Proteomes" id="UP001560045"/>
    </source>
</evidence>
<evidence type="ECO:0000313" key="2">
    <source>
        <dbReference type="EMBL" id="MEX5717419.1"/>
    </source>
</evidence>
<feature type="compositionally biased region" description="Basic and acidic residues" evidence="1">
    <location>
        <begin position="24"/>
        <end position="45"/>
    </location>
</feature>
<organism evidence="2 3">
    <name type="scientific">Geodermatophilus maliterrae</name>
    <dbReference type="NCBI Taxonomy" id="3162531"/>
    <lineage>
        <taxon>Bacteria</taxon>
        <taxon>Bacillati</taxon>
        <taxon>Actinomycetota</taxon>
        <taxon>Actinomycetes</taxon>
        <taxon>Geodermatophilales</taxon>
        <taxon>Geodermatophilaceae</taxon>
        <taxon>Geodermatophilus</taxon>
    </lineage>
</organism>